<dbReference type="Gene3D" id="1.20.210.10">
    <property type="entry name" value="Cytochrome c oxidase-like, subunit I domain"/>
    <property type="match status" value="1"/>
</dbReference>
<keyword evidence="3" id="KW-1185">Reference proteome</keyword>
<dbReference type="AlphaFoldDB" id="A0A7W1XAV0"/>
<feature type="transmembrane region" description="Helical" evidence="1">
    <location>
        <begin position="86"/>
        <end position="108"/>
    </location>
</feature>
<evidence type="ECO:0000313" key="2">
    <source>
        <dbReference type="EMBL" id="MBA4543231.1"/>
    </source>
</evidence>
<sequence length="353" mass="39415">MVAMGAVYQLVPVVVNRSLFSKWMGFIHYCLFMIVHLGLILGFSRFNPNWIACFAVILFLSILLFAVNVVITLVSAKQWNTVTIHVLCASISLMLTGFTGMLMGYDFANGQLGVNHNHLLLTHIWLGAVGWFGNLIMGFTYKLLPMFSISHNYPVKAQKTALVLLNLAILLGTGSALGGLDNLFLRFPVVLLALAFLSFVYATYQIRQSGIKKNPGAGVTFTVKINTLMALYLLLLAGAVFFIPGQEIFIMSIWISLWGWVYFTIIGYLSKIVPFLWWTFKYGSHVGKEKVPLLHQMIDEKRVRWGLNGVACSFLATTLGMAVSSSFLFNGGFILFLLFSLFYILLIGLVFKN</sequence>
<feature type="transmembrane region" description="Helical" evidence="1">
    <location>
        <begin position="225"/>
        <end position="243"/>
    </location>
</feature>
<feature type="transmembrane region" description="Helical" evidence="1">
    <location>
        <begin position="333"/>
        <end position="351"/>
    </location>
</feature>
<dbReference type="OrthoDB" id="5245199at2"/>
<keyword evidence="1" id="KW-0472">Membrane</keyword>
<dbReference type="InterPro" id="IPR036927">
    <property type="entry name" value="Cyt_c_oxase-like_su1_sf"/>
</dbReference>
<evidence type="ECO:0008006" key="4">
    <source>
        <dbReference type="Google" id="ProtNLM"/>
    </source>
</evidence>
<feature type="transmembrane region" description="Helical" evidence="1">
    <location>
        <begin position="305"/>
        <end position="327"/>
    </location>
</feature>
<feature type="transmembrane region" description="Helical" evidence="1">
    <location>
        <begin position="249"/>
        <end position="269"/>
    </location>
</feature>
<feature type="transmembrane region" description="Helical" evidence="1">
    <location>
        <begin position="26"/>
        <end position="43"/>
    </location>
</feature>
<keyword evidence="1" id="KW-1133">Transmembrane helix</keyword>
<feature type="transmembrane region" description="Helical" evidence="1">
    <location>
        <begin position="49"/>
        <end position="74"/>
    </location>
</feature>
<evidence type="ECO:0000313" key="3">
    <source>
        <dbReference type="Proteomes" id="UP000530514"/>
    </source>
</evidence>
<dbReference type="EMBL" id="JACEIP010000013">
    <property type="protein sequence ID" value="MBA4543231.1"/>
    <property type="molecule type" value="Genomic_DNA"/>
</dbReference>
<protein>
    <recommendedName>
        <fullName evidence="4">Cytochrome C and Quinol oxidase polypeptide I</fullName>
    </recommendedName>
</protein>
<organism evidence="2 3">
    <name type="scientific">Thermoactinomyces daqus</name>
    <dbReference type="NCBI Taxonomy" id="1329516"/>
    <lineage>
        <taxon>Bacteria</taxon>
        <taxon>Bacillati</taxon>
        <taxon>Bacillota</taxon>
        <taxon>Bacilli</taxon>
        <taxon>Bacillales</taxon>
        <taxon>Thermoactinomycetaceae</taxon>
        <taxon>Thermoactinomyces</taxon>
    </lineage>
</organism>
<feature type="transmembrane region" description="Helical" evidence="1">
    <location>
        <begin position="160"/>
        <end position="177"/>
    </location>
</feature>
<accession>A0A7W1XAV0</accession>
<dbReference type="Proteomes" id="UP000530514">
    <property type="component" value="Unassembled WGS sequence"/>
</dbReference>
<feature type="transmembrane region" description="Helical" evidence="1">
    <location>
        <begin position="120"/>
        <end position="139"/>
    </location>
</feature>
<proteinExistence type="predicted"/>
<reference evidence="2 3" key="1">
    <citation type="submission" date="2020-07" db="EMBL/GenBank/DDBJ databases">
        <authorList>
            <person name="Feng H."/>
        </authorList>
    </citation>
    <scope>NUCLEOTIDE SEQUENCE [LARGE SCALE GENOMIC DNA]</scope>
    <source>
        <strain evidence="3">s-11</strain>
    </source>
</reference>
<gene>
    <name evidence="2" type="ORF">H1164_10005</name>
</gene>
<comment type="caution">
    <text evidence="2">The sequence shown here is derived from an EMBL/GenBank/DDBJ whole genome shotgun (WGS) entry which is preliminary data.</text>
</comment>
<name>A0A7W1XAV0_9BACL</name>
<keyword evidence="1" id="KW-0812">Transmembrane</keyword>
<feature type="transmembrane region" description="Helical" evidence="1">
    <location>
        <begin position="183"/>
        <end position="204"/>
    </location>
</feature>
<dbReference type="RefSeq" id="WP_160173837.1">
    <property type="nucleotide sequence ID" value="NZ_JACEIP010000013.1"/>
</dbReference>
<evidence type="ECO:0000256" key="1">
    <source>
        <dbReference type="SAM" id="Phobius"/>
    </source>
</evidence>